<evidence type="ECO:0000313" key="3">
    <source>
        <dbReference type="Proteomes" id="UP000238479"/>
    </source>
</evidence>
<dbReference type="Proteomes" id="UP000238479">
    <property type="component" value="Chromosome 4"/>
</dbReference>
<dbReference type="Pfam" id="PF14223">
    <property type="entry name" value="Retrotran_gag_2"/>
    <property type="match status" value="1"/>
</dbReference>
<feature type="region of interest" description="Disordered" evidence="1">
    <location>
        <begin position="451"/>
        <end position="478"/>
    </location>
</feature>
<comment type="caution">
    <text evidence="2">The sequence shown here is derived from an EMBL/GenBank/DDBJ whole genome shotgun (WGS) entry which is preliminary data.</text>
</comment>
<keyword evidence="2" id="KW-0808">Transferase</keyword>
<protein>
    <submittedName>
        <fullName evidence="2">Putative RNA-directed DNA polymerase</fullName>
        <ecNumber evidence="2">2.7.7.49</ecNumber>
    </submittedName>
</protein>
<dbReference type="EMBL" id="PDCK01000042">
    <property type="protein sequence ID" value="PRQ39282.1"/>
    <property type="molecule type" value="Genomic_DNA"/>
</dbReference>
<sequence>MATLNQLCSAISVRLDDKNYPTWHFLMQHYLRGLGLLKFVDGSYSCPSQFQRADYDSLSVDNTEAYEKWLQQDSYVICLITASLSADALTLVIGCQTSMEVWLTLKQRYATVSEFHIMQLKSNLQAIRKGSDCIDKYLLRFKHVRNQLAVIGVSMSDEDIKPLILAGLPSEYAHTRQIIRSKNFITMEEVRCLLLSAEFEFEVEHKAHHLSPFTAMIAHNGVSNPTHQNMQYGLPNSIAQAHELLSSPYLSNCVVSAPIHHNVNMVPGVSSVHPYNTSPTASTTHFGYALPQKSMSSSFGFAIPNVPANCHSSYNTGILIPTSSAPSAPNPRYVLNNGIGNDILAGTFSQTPQVAGKPEYFSDGQIRRKEIKSELPRLDKFLVEDMTKLEKEVQETKNRRNDSKEQTVGNSNRIVDENANSDKSKITSETILGLGTIILKHGSKFEKQIEEAKEKSRGDCETPRKNSERNKTSSETIHSLERQEELCRNICY</sequence>
<evidence type="ECO:0000313" key="2">
    <source>
        <dbReference type="EMBL" id="PRQ39282.1"/>
    </source>
</evidence>
<dbReference type="GO" id="GO:0003964">
    <property type="term" value="F:RNA-directed DNA polymerase activity"/>
    <property type="evidence" value="ECO:0007669"/>
    <property type="project" value="UniProtKB-KW"/>
</dbReference>
<organism evidence="2 3">
    <name type="scientific">Rosa chinensis</name>
    <name type="common">China rose</name>
    <dbReference type="NCBI Taxonomy" id="74649"/>
    <lineage>
        <taxon>Eukaryota</taxon>
        <taxon>Viridiplantae</taxon>
        <taxon>Streptophyta</taxon>
        <taxon>Embryophyta</taxon>
        <taxon>Tracheophyta</taxon>
        <taxon>Spermatophyta</taxon>
        <taxon>Magnoliopsida</taxon>
        <taxon>eudicotyledons</taxon>
        <taxon>Gunneridae</taxon>
        <taxon>Pentapetalae</taxon>
        <taxon>rosids</taxon>
        <taxon>fabids</taxon>
        <taxon>Rosales</taxon>
        <taxon>Rosaceae</taxon>
        <taxon>Rosoideae</taxon>
        <taxon>Rosoideae incertae sedis</taxon>
        <taxon>Rosa</taxon>
    </lineage>
</organism>
<feature type="compositionally biased region" description="Basic and acidic residues" evidence="1">
    <location>
        <begin position="392"/>
        <end position="405"/>
    </location>
</feature>
<keyword evidence="2" id="KW-0548">Nucleotidyltransferase</keyword>
<gene>
    <name evidence="2" type="ORF">RchiOBHm_Chr4g0423461</name>
</gene>
<dbReference type="PANTHER" id="PTHR47481">
    <property type="match status" value="1"/>
</dbReference>
<evidence type="ECO:0000256" key="1">
    <source>
        <dbReference type="SAM" id="MobiDB-lite"/>
    </source>
</evidence>
<dbReference type="Gramene" id="PRQ39282">
    <property type="protein sequence ID" value="PRQ39282"/>
    <property type="gene ID" value="RchiOBHm_Chr4g0423461"/>
</dbReference>
<dbReference type="EC" id="2.7.7.49" evidence="2"/>
<keyword evidence="2" id="KW-0695">RNA-directed DNA polymerase</keyword>
<proteinExistence type="predicted"/>
<dbReference type="AlphaFoldDB" id="A0A2P6QYK9"/>
<dbReference type="PANTHER" id="PTHR47481:SF22">
    <property type="entry name" value="RETROTRANSPOSON GAG DOMAIN-CONTAINING PROTEIN"/>
    <property type="match status" value="1"/>
</dbReference>
<feature type="region of interest" description="Disordered" evidence="1">
    <location>
        <begin position="392"/>
        <end position="412"/>
    </location>
</feature>
<reference evidence="2 3" key="1">
    <citation type="journal article" date="2018" name="Nat. Genet.">
        <title>The Rosa genome provides new insights in the design of modern roses.</title>
        <authorList>
            <person name="Bendahmane M."/>
        </authorList>
    </citation>
    <scope>NUCLEOTIDE SEQUENCE [LARGE SCALE GENOMIC DNA]</scope>
    <source>
        <strain evidence="3">cv. Old Blush</strain>
    </source>
</reference>
<accession>A0A2P6QYK9</accession>
<name>A0A2P6QYK9_ROSCH</name>
<keyword evidence="3" id="KW-1185">Reference proteome</keyword>